<name>A0A919VVB2_9ACTN</name>
<organism evidence="2 3">
    <name type="scientific">Actinoplanes auranticolor</name>
    <dbReference type="NCBI Taxonomy" id="47988"/>
    <lineage>
        <taxon>Bacteria</taxon>
        <taxon>Bacillati</taxon>
        <taxon>Actinomycetota</taxon>
        <taxon>Actinomycetes</taxon>
        <taxon>Micromonosporales</taxon>
        <taxon>Micromonosporaceae</taxon>
        <taxon>Actinoplanes</taxon>
    </lineage>
</organism>
<sequence length="264" mass="28080">MLPAAGGRPTIDGMDELVGHYTAGDEDIRLSLDRNLVEWVRTGELLERWLPAAPATVLDVGGGPGRQARHLLDRGYDVTLYDPVPKHVAQARERGVPAYAGDARRLPAGDATADAVLMLGPLYHLIEADDRARALAEASRVLRPGGVVVAAGLSRWGRILVRAAAEELGDPARHRHTMATLRHGHVEGGDSWDEVAYLHDPGELAAELTTARLHDVEVVGVEGPAGAWARRDPALNAHALELARAAETALAGASIHLLARGTKG</sequence>
<dbReference type="PANTHER" id="PTHR42912">
    <property type="entry name" value="METHYLTRANSFERASE"/>
    <property type="match status" value="1"/>
</dbReference>
<keyword evidence="3" id="KW-1185">Reference proteome</keyword>
<feature type="domain" description="Methyltransferase type 11" evidence="1">
    <location>
        <begin position="58"/>
        <end position="149"/>
    </location>
</feature>
<evidence type="ECO:0000313" key="3">
    <source>
        <dbReference type="Proteomes" id="UP000681340"/>
    </source>
</evidence>
<accession>A0A919VVB2</accession>
<dbReference type="EMBL" id="BOQL01000066">
    <property type="protein sequence ID" value="GIM77157.1"/>
    <property type="molecule type" value="Genomic_DNA"/>
</dbReference>
<dbReference type="GO" id="GO:0008757">
    <property type="term" value="F:S-adenosylmethionine-dependent methyltransferase activity"/>
    <property type="evidence" value="ECO:0007669"/>
    <property type="project" value="InterPro"/>
</dbReference>
<dbReference type="Gene3D" id="3.40.50.150">
    <property type="entry name" value="Vaccinia Virus protein VP39"/>
    <property type="match status" value="1"/>
</dbReference>
<dbReference type="AlphaFoldDB" id="A0A919VVB2"/>
<protein>
    <recommendedName>
        <fullName evidence="1">Methyltransferase type 11 domain-containing protein</fullName>
    </recommendedName>
</protein>
<dbReference type="InterPro" id="IPR013216">
    <property type="entry name" value="Methyltransf_11"/>
</dbReference>
<dbReference type="InterPro" id="IPR050508">
    <property type="entry name" value="Methyltransf_Superfamily"/>
</dbReference>
<evidence type="ECO:0000313" key="2">
    <source>
        <dbReference type="EMBL" id="GIM77157.1"/>
    </source>
</evidence>
<dbReference type="SUPFAM" id="SSF53335">
    <property type="entry name" value="S-adenosyl-L-methionine-dependent methyltransferases"/>
    <property type="match status" value="1"/>
</dbReference>
<proteinExistence type="predicted"/>
<evidence type="ECO:0000259" key="1">
    <source>
        <dbReference type="Pfam" id="PF08241"/>
    </source>
</evidence>
<reference evidence="2" key="1">
    <citation type="submission" date="2021-03" db="EMBL/GenBank/DDBJ databases">
        <title>Whole genome shotgun sequence of Actinoplanes auranticolor NBRC 12245.</title>
        <authorList>
            <person name="Komaki H."/>
            <person name="Tamura T."/>
        </authorList>
    </citation>
    <scope>NUCLEOTIDE SEQUENCE</scope>
    <source>
        <strain evidence="2">NBRC 12245</strain>
    </source>
</reference>
<gene>
    <name evidence="2" type="ORF">Aau02nite_74530</name>
</gene>
<comment type="caution">
    <text evidence="2">The sequence shown here is derived from an EMBL/GenBank/DDBJ whole genome shotgun (WGS) entry which is preliminary data.</text>
</comment>
<dbReference type="CDD" id="cd02440">
    <property type="entry name" value="AdoMet_MTases"/>
    <property type="match status" value="1"/>
</dbReference>
<dbReference type="Proteomes" id="UP000681340">
    <property type="component" value="Unassembled WGS sequence"/>
</dbReference>
<dbReference type="Pfam" id="PF08241">
    <property type="entry name" value="Methyltransf_11"/>
    <property type="match status" value="1"/>
</dbReference>
<dbReference type="InterPro" id="IPR029063">
    <property type="entry name" value="SAM-dependent_MTases_sf"/>
</dbReference>